<feature type="compositionally biased region" description="Low complexity" evidence="5">
    <location>
        <begin position="223"/>
        <end position="235"/>
    </location>
</feature>
<dbReference type="GO" id="GO:0006508">
    <property type="term" value="P:proteolysis"/>
    <property type="evidence" value="ECO:0007669"/>
    <property type="project" value="UniProtKB-KW"/>
</dbReference>
<gene>
    <name evidence="7" type="ORF">IV203_022983</name>
</gene>
<dbReference type="PROSITE" id="PS50175">
    <property type="entry name" value="ASP_PROT_RETROV"/>
    <property type="match status" value="1"/>
</dbReference>
<evidence type="ECO:0000259" key="6">
    <source>
        <dbReference type="PROSITE" id="PS50175"/>
    </source>
</evidence>
<dbReference type="PANTHER" id="PTHR12917">
    <property type="entry name" value="ASPARTYL PROTEASE DDI-RELATED"/>
    <property type="match status" value="1"/>
</dbReference>
<evidence type="ECO:0000256" key="2">
    <source>
        <dbReference type="ARBA" id="ARBA00022670"/>
    </source>
</evidence>
<evidence type="ECO:0000256" key="4">
    <source>
        <dbReference type="ARBA" id="ARBA00022801"/>
    </source>
</evidence>
<dbReference type="AlphaFoldDB" id="A0A9K3KCJ0"/>
<evidence type="ECO:0000313" key="8">
    <source>
        <dbReference type="Proteomes" id="UP000693970"/>
    </source>
</evidence>
<comment type="caution">
    <text evidence="7">The sequence shown here is derived from an EMBL/GenBank/DDBJ whole genome shotgun (WGS) entry which is preliminary data.</text>
</comment>
<keyword evidence="3" id="KW-0064">Aspartyl protease</keyword>
<reference evidence="7" key="2">
    <citation type="submission" date="2021-04" db="EMBL/GenBank/DDBJ databases">
        <authorList>
            <person name="Podell S."/>
        </authorList>
    </citation>
    <scope>NUCLEOTIDE SEQUENCE</scope>
    <source>
        <strain evidence="7">Hildebrandi</strain>
    </source>
</reference>
<dbReference type="Proteomes" id="UP000693970">
    <property type="component" value="Unassembled WGS sequence"/>
</dbReference>
<feature type="region of interest" description="Disordered" evidence="5">
    <location>
        <begin position="216"/>
        <end position="240"/>
    </location>
</feature>
<evidence type="ECO:0000256" key="5">
    <source>
        <dbReference type="SAM" id="MobiDB-lite"/>
    </source>
</evidence>
<dbReference type="InterPro" id="IPR019103">
    <property type="entry name" value="Peptidase_aspartic_DDI1-type"/>
</dbReference>
<comment type="similarity">
    <text evidence="1">Belongs to the DDI1 family.</text>
</comment>
<protein>
    <submittedName>
        <fullName evidence="7">Aspartyl protease</fullName>
    </submittedName>
</protein>
<keyword evidence="2 7" id="KW-0645">Protease</keyword>
<dbReference type="OrthoDB" id="1047367at2759"/>
<evidence type="ECO:0000313" key="7">
    <source>
        <dbReference type="EMBL" id="KAG7341032.1"/>
    </source>
</evidence>
<dbReference type="Pfam" id="PF09668">
    <property type="entry name" value="Asp_protease"/>
    <property type="match status" value="1"/>
</dbReference>
<keyword evidence="8" id="KW-1185">Reference proteome</keyword>
<keyword evidence="4" id="KW-0378">Hydrolase</keyword>
<accession>A0A9K3KCJ0</accession>
<feature type="region of interest" description="Disordered" evidence="5">
    <location>
        <begin position="1"/>
        <end position="35"/>
    </location>
</feature>
<feature type="domain" description="Peptidase A2" evidence="6">
    <location>
        <begin position="91"/>
        <end position="170"/>
    </location>
</feature>
<dbReference type="GO" id="GO:0004190">
    <property type="term" value="F:aspartic-type endopeptidase activity"/>
    <property type="evidence" value="ECO:0007669"/>
    <property type="project" value="UniProtKB-KW"/>
</dbReference>
<dbReference type="InterPro" id="IPR001995">
    <property type="entry name" value="Peptidase_A2_cat"/>
</dbReference>
<dbReference type="PANTHER" id="PTHR12917:SF1">
    <property type="entry name" value="AT13091P"/>
    <property type="match status" value="1"/>
</dbReference>
<name>A0A9K3KCJ0_9STRA</name>
<evidence type="ECO:0000256" key="3">
    <source>
        <dbReference type="ARBA" id="ARBA00022750"/>
    </source>
</evidence>
<evidence type="ECO:0000256" key="1">
    <source>
        <dbReference type="ARBA" id="ARBA00009136"/>
    </source>
</evidence>
<reference evidence="7" key="1">
    <citation type="journal article" date="2021" name="Sci. Rep.">
        <title>Diploid genomic architecture of Nitzschia inconspicua, an elite biomass production diatom.</title>
        <authorList>
            <person name="Oliver A."/>
            <person name="Podell S."/>
            <person name="Pinowska A."/>
            <person name="Traller J.C."/>
            <person name="Smith S.R."/>
            <person name="McClure R."/>
            <person name="Beliaev A."/>
            <person name="Bohutskyi P."/>
            <person name="Hill E.A."/>
            <person name="Rabines A."/>
            <person name="Zheng H."/>
            <person name="Allen L.Z."/>
            <person name="Kuo A."/>
            <person name="Grigoriev I.V."/>
            <person name="Allen A.E."/>
            <person name="Hazlebeck D."/>
            <person name="Allen E.E."/>
        </authorList>
    </citation>
    <scope>NUCLEOTIDE SEQUENCE</scope>
    <source>
        <strain evidence="7">Hildebrandi</strain>
    </source>
</reference>
<sequence length="254" mass="27833">MSRKPSPYTRANNTRANNNNRPTSPSSNDSDEQLARDMQLAFELQAREEQRARKYQQYRQQQQGSSFAIANNLSPDHMLFVSCTLDGIHDVKLLIDTGASSSAMSLDMVQSLGLLPKLNRGITGSAQGVGSSQIVGIVENVELSINHVEFRLYFMVIDTTMPCCILGLDQLRKYKCQVDLDSDELVFGGKGGVSVPFLPQEEARLVAQQMIVAGSIASPPPTTTTTTTTTTTAPTRQPDEADTIQGKIKSLFKF</sequence>
<proteinExistence type="inferred from homology"/>
<dbReference type="EMBL" id="JAGRRH010000026">
    <property type="protein sequence ID" value="KAG7341032.1"/>
    <property type="molecule type" value="Genomic_DNA"/>
</dbReference>
<feature type="compositionally biased region" description="Low complexity" evidence="5">
    <location>
        <begin position="9"/>
        <end position="28"/>
    </location>
</feature>
<organism evidence="7 8">
    <name type="scientific">Nitzschia inconspicua</name>
    <dbReference type="NCBI Taxonomy" id="303405"/>
    <lineage>
        <taxon>Eukaryota</taxon>
        <taxon>Sar</taxon>
        <taxon>Stramenopiles</taxon>
        <taxon>Ochrophyta</taxon>
        <taxon>Bacillariophyta</taxon>
        <taxon>Bacillariophyceae</taxon>
        <taxon>Bacillariophycidae</taxon>
        <taxon>Bacillariales</taxon>
        <taxon>Bacillariaceae</taxon>
        <taxon>Nitzschia</taxon>
    </lineage>
</organism>